<evidence type="ECO:0000313" key="1">
    <source>
        <dbReference type="EMBL" id="RAK19821.1"/>
    </source>
</evidence>
<evidence type="ECO:0000313" key="2">
    <source>
        <dbReference type="Proteomes" id="UP000248555"/>
    </source>
</evidence>
<keyword evidence="2" id="KW-1185">Reference proteome</keyword>
<dbReference type="EMBL" id="QLMH01000005">
    <property type="protein sequence ID" value="RAK19821.1"/>
    <property type="molecule type" value="Genomic_DNA"/>
</dbReference>
<gene>
    <name evidence="1" type="ORF">B0I26_1052</name>
</gene>
<name>A0A327YH42_9BACL</name>
<sequence>MRGLVPEKLFEKVFSLRHNSKKGVFGYGVIVVIDGKPVKYVPSSPYETIDDSDVYRQTVDAGFWDGEAGEFAEVKFSPEAFHTKDIKYLQLLVDELRNAGLNHSIFLVCFDQKELIRFKLQRLGLWEKGNAFYLIGRDELFQWGNKFLTDINTP</sequence>
<dbReference type="Proteomes" id="UP000248555">
    <property type="component" value="Unassembled WGS sequence"/>
</dbReference>
<reference evidence="1 2" key="1">
    <citation type="submission" date="2018-06" db="EMBL/GenBank/DDBJ databases">
        <title>Genomic Encyclopedia of Type Strains, Phase III (KMG-III): the genomes of soil and plant-associated and newly described type strains.</title>
        <authorList>
            <person name="Whitman W."/>
        </authorList>
    </citation>
    <scope>NUCLEOTIDE SEQUENCE [LARGE SCALE GENOMIC DNA]</scope>
    <source>
        <strain evidence="1 2">CGMCC 1.8979</strain>
    </source>
</reference>
<dbReference type="OrthoDB" id="2974745at2"/>
<protein>
    <submittedName>
        <fullName evidence="1">Uncharacterized protein</fullName>
    </submittedName>
</protein>
<organism evidence="1 2">
    <name type="scientific">Paranoxybacillus vitaminiphilus</name>
    <dbReference type="NCBI Taxonomy" id="581036"/>
    <lineage>
        <taxon>Bacteria</taxon>
        <taxon>Bacillati</taxon>
        <taxon>Bacillota</taxon>
        <taxon>Bacilli</taxon>
        <taxon>Bacillales</taxon>
        <taxon>Anoxybacillaceae</taxon>
        <taxon>Paranoxybacillus</taxon>
    </lineage>
</organism>
<accession>A0A327YH42</accession>
<dbReference type="RefSeq" id="WP_111644885.1">
    <property type="nucleotide sequence ID" value="NZ_QLMH01000005.1"/>
</dbReference>
<comment type="caution">
    <text evidence="1">The sequence shown here is derived from an EMBL/GenBank/DDBJ whole genome shotgun (WGS) entry which is preliminary data.</text>
</comment>
<proteinExistence type="predicted"/>
<dbReference type="AlphaFoldDB" id="A0A327YH42"/>